<evidence type="ECO:0000313" key="8">
    <source>
        <dbReference type="EMBL" id="MFD2118152.1"/>
    </source>
</evidence>
<dbReference type="InterPro" id="IPR050808">
    <property type="entry name" value="Phage_Integrase"/>
</dbReference>
<dbReference type="Gene3D" id="1.10.150.130">
    <property type="match status" value="1"/>
</dbReference>
<evidence type="ECO:0000256" key="5">
    <source>
        <dbReference type="PROSITE-ProRule" id="PRU01248"/>
    </source>
</evidence>
<keyword evidence="2" id="KW-0229">DNA integration</keyword>
<dbReference type="PROSITE" id="PS51900">
    <property type="entry name" value="CB"/>
    <property type="match status" value="1"/>
</dbReference>
<dbReference type="Pfam" id="PF14659">
    <property type="entry name" value="Phage_int_SAM_3"/>
    <property type="match status" value="1"/>
</dbReference>
<evidence type="ECO:0000259" key="7">
    <source>
        <dbReference type="PROSITE" id="PS51900"/>
    </source>
</evidence>
<evidence type="ECO:0000256" key="2">
    <source>
        <dbReference type="ARBA" id="ARBA00022908"/>
    </source>
</evidence>
<accession>A0ABW4YRF7</accession>
<keyword evidence="3 5" id="KW-0238">DNA-binding</keyword>
<dbReference type="CDD" id="cd01189">
    <property type="entry name" value="INT_ICEBs1_C_like"/>
    <property type="match status" value="1"/>
</dbReference>
<evidence type="ECO:0000259" key="6">
    <source>
        <dbReference type="PROSITE" id="PS51898"/>
    </source>
</evidence>
<dbReference type="PROSITE" id="PS51898">
    <property type="entry name" value="TYR_RECOMBINASE"/>
    <property type="match status" value="1"/>
</dbReference>
<evidence type="ECO:0000256" key="1">
    <source>
        <dbReference type="ARBA" id="ARBA00008857"/>
    </source>
</evidence>
<feature type="domain" description="Core-binding (CB)" evidence="7">
    <location>
        <begin position="73"/>
        <end position="163"/>
    </location>
</feature>
<protein>
    <submittedName>
        <fullName evidence="8">Tyrosine-type recombinase/integrase</fullName>
    </submittedName>
</protein>
<comment type="similarity">
    <text evidence="1">Belongs to the 'phage' integrase family.</text>
</comment>
<dbReference type="InterPro" id="IPR010998">
    <property type="entry name" value="Integrase_recombinase_N"/>
</dbReference>
<dbReference type="EMBL" id="JBHUHO010000051">
    <property type="protein sequence ID" value="MFD2118152.1"/>
    <property type="molecule type" value="Genomic_DNA"/>
</dbReference>
<name>A0ABW4YRF7_9BACL</name>
<sequence>MANIQKRGENSWFFTVNAGKAANGKYIRRTKTIKIEDQALLKTTKRLQDYLDAEYVKFRQEVEAGEYIAPQKMTIAAFISEWEKKYAVKHLQPTTLEIYMIYLNNRVIPAIGHIKLTDVTTYQMINFVEDLQNSDRADGSGKIATGTVHYILRALRNVFNRAVEWKLIKENPLNGVKKPKGEKTKVNVYTAEEAQELLKALQNETPYWRVLVTLALTTGLRRGELLGLEWKHIDLEAGLLRVEQSLSTTKQNRTIISEPKTENSIRSVSIPASVVKELKEFKLYCNKERLKLGDMWKGGDWIGYTKLDRKIKG</sequence>
<evidence type="ECO:0000256" key="3">
    <source>
        <dbReference type="ARBA" id="ARBA00023125"/>
    </source>
</evidence>
<evidence type="ECO:0000313" key="9">
    <source>
        <dbReference type="Proteomes" id="UP001597362"/>
    </source>
</evidence>
<proteinExistence type="inferred from homology"/>
<gene>
    <name evidence="8" type="ORF">ACFSJH_20855</name>
</gene>
<dbReference type="InterPro" id="IPR002104">
    <property type="entry name" value="Integrase_catalytic"/>
</dbReference>
<dbReference type="PANTHER" id="PTHR30629:SF2">
    <property type="entry name" value="PROPHAGE INTEGRASE INTS-RELATED"/>
    <property type="match status" value="1"/>
</dbReference>
<keyword evidence="4" id="KW-0233">DNA recombination</keyword>
<dbReference type="Proteomes" id="UP001597362">
    <property type="component" value="Unassembled WGS sequence"/>
</dbReference>
<dbReference type="Pfam" id="PF00589">
    <property type="entry name" value="Phage_integrase"/>
    <property type="match status" value="1"/>
</dbReference>
<evidence type="ECO:0000256" key="4">
    <source>
        <dbReference type="ARBA" id="ARBA00023172"/>
    </source>
</evidence>
<organism evidence="8 9">
    <name type="scientific">Paenibacillus yanchengensis</name>
    <dbReference type="NCBI Taxonomy" id="2035833"/>
    <lineage>
        <taxon>Bacteria</taxon>
        <taxon>Bacillati</taxon>
        <taxon>Bacillota</taxon>
        <taxon>Bacilli</taxon>
        <taxon>Bacillales</taxon>
        <taxon>Paenibacillaceae</taxon>
        <taxon>Paenibacillus</taxon>
    </lineage>
</organism>
<dbReference type="InterPro" id="IPR004107">
    <property type="entry name" value="Integrase_SAM-like_N"/>
</dbReference>
<comment type="caution">
    <text evidence="8">The sequence shown here is derived from an EMBL/GenBank/DDBJ whole genome shotgun (WGS) entry which is preliminary data.</text>
</comment>
<dbReference type="InterPro" id="IPR044068">
    <property type="entry name" value="CB"/>
</dbReference>
<dbReference type="Gene3D" id="1.10.443.10">
    <property type="entry name" value="Intergrase catalytic core"/>
    <property type="match status" value="1"/>
</dbReference>
<dbReference type="RefSeq" id="WP_377775797.1">
    <property type="nucleotide sequence ID" value="NZ_JBHUHO010000051.1"/>
</dbReference>
<dbReference type="PANTHER" id="PTHR30629">
    <property type="entry name" value="PROPHAGE INTEGRASE"/>
    <property type="match status" value="1"/>
</dbReference>
<reference evidence="9" key="1">
    <citation type="journal article" date="2019" name="Int. J. Syst. Evol. Microbiol.">
        <title>The Global Catalogue of Microorganisms (GCM) 10K type strain sequencing project: providing services to taxonomists for standard genome sequencing and annotation.</title>
        <authorList>
            <consortium name="The Broad Institute Genomics Platform"/>
            <consortium name="The Broad Institute Genome Sequencing Center for Infectious Disease"/>
            <person name="Wu L."/>
            <person name="Ma J."/>
        </authorList>
    </citation>
    <scope>NUCLEOTIDE SEQUENCE [LARGE SCALE GENOMIC DNA]</scope>
    <source>
        <strain evidence="9">GH52</strain>
    </source>
</reference>
<keyword evidence="9" id="KW-1185">Reference proteome</keyword>
<dbReference type="InterPro" id="IPR011010">
    <property type="entry name" value="DNA_brk_join_enz"/>
</dbReference>
<dbReference type="SUPFAM" id="SSF56349">
    <property type="entry name" value="DNA breaking-rejoining enzymes"/>
    <property type="match status" value="1"/>
</dbReference>
<dbReference type="InterPro" id="IPR013762">
    <property type="entry name" value="Integrase-like_cat_sf"/>
</dbReference>
<feature type="domain" description="Tyr recombinase" evidence="6">
    <location>
        <begin position="184"/>
        <end position="313"/>
    </location>
</feature>